<gene>
    <name evidence="2" type="ORF">N475_04760</name>
</gene>
<dbReference type="Proteomes" id="UP000076643">
    <property type="component" value="Unassembled WGS sequence"/>
</dbReference>
<protein>
    <recommendedName>
        <fullName evidence="4">DUF2799 domain-containing protein</fullName>
    </recommendedName>
</protein>
<proteinExistence type="predicted"/>
<dbReference type="Pfam" id="PF10973">
    <property type="entry name" value="DUF2799"/>
    <property type="match status" value="1"/>
</dbReference>
<name>A0A166V6H1_9GAMM</name>
<dbReference type="PROSITE" id="PS51257">
    <property type="entry name" value="PROKAR_LIPOPROTEIN"/>
    <property type="match status" value="1"/>
</dbReference>
<dbReference type="AlphaFoldDB" id="A0A166V6H1"/>
<dbReference type="EMBL" id="AUYB01000136">
    <property type="protein sequence ID" value="KZN31773.1"/>
    <property type="molecule type" value="Genomic_DNA"/>
</dbReference>
<comment type="caution">
    <text evidence="2">The sequence shown here is derived from an EMBL/GenBank/DDBJ whole genome shotgun (WGS) entry which is preliminary data.</text>
</comment>
<evidence type="ECO:0008006" key="4">
    <source>
        <dbReference type="Google" id="ProtNLM"/>
    </source>
</evidence>
<dbReference type="RefSeq" id="WP_063357948.1">
    <property type="nucleotide sequence ID" value="NZ_AQHB01000047.1"/>
</dbReference>
<dbReference type="InterPro" id="IPR021242">
    <property type="entry name" value="DUF2799"/>
</dbReference>
<accession>A0A166V6H1</accession>
<organism evidence="2 3">
    <name type="scientific">Pseudoalteromonas luteoviolacea DSM 6061</name>
    <dbReference type="NCBI Taxonomy" id="1365250"/>
    <lineage>
        <taxon>Bacteria</taxon>
        <taxon>Pseudomonadati</taxon>
        <taxon>Pseudomonadota</taxon>
        <taxon>Gammaproteobacteria</taxon>
        <taxon>Alteromonadales</taxon>
        <taxon>Pseudoalteromonadaceae</taxon>
        <taxon>Pseudoalteromonas</taxon>
    </lineage>
</organism>
<dbReference type="PATRIC" id="fig|1365250.3.peg.4517"/>
<feature type="chain" id="PRO_5007881045" description="DUF2799 domain-containing protein" evidence="1">
    <location>
        <begin position="22"/>
        <end position="151"/>
    </location>
</feature>
<sequence>MMKLFSLAPFMMLFLSGCNSTNEQLVYADCIAEDWKKLGYEAAQSGKNVRTFDNVKRECGSKLAPEAQELFVDGYSDGLLEYCTYELGHGHGEQGLEASDICPLDMSLEYKKGYRVGLRKRTELEEYMARQKRELEMGIRSQGQRGMRGDK</sequence>
<feature type="signal peptide" evidence="1">
    <location>
        <begin position="1"/>
        <end position="21"/>
    </location>
</feature>
<reference evidence="2 3" key="1">
    <citation type="submission" date="2013-07" db="EMBL/GenBank/DDBJ databases">
        <title>Comparative Genomic and Metabolomic Analysis of Twelve Strains of Pseudoalteromonas luteoviolacea.</title>
        <authorList>
            <person name="Vynne N.G."/>
            <person name="Mansson M."/>
            <person name="Gram L."/>
        </authorList>
    </citation>
    <scope>NUCLEOTIDE SEQUENCE [LARGE SCALE GENOMIC DNA]</scope>
    <source>
        <strain evidence="2 3">DSM 6061</strain>
    </source>
</reference>
<evidence type="ECO:0000256" key="1">
    <source>
        <dbReference type="SAM" id="SignalP"/>
    </source>
</evidence>
<evidence type="ECO:0000313" key="3">
    <source>
        <dbReference type="Proteomes" id="UP000076643"/>
    </source>
</evidence>
<keyword evidence="3" id="KW-1185">Reference proteome</keyword>
<keyword evidence="1" id="KW-0732">Signal</keyword>
<dbReference type="GeneID" id="57361732"/>
<evidence type="ECO:0000313" key="2">
    <source>
        <dbReference type="EMBL" id="KZN31773.1"/>
    </source>
</evidence>